<dbReference type="Proteomes" id="UP001211907">
    <property type="component" value="Unassembled WGS sequence"/>
</dbReference>
<name>A0AAD5SQT8_9FUNG</name>
<dbReference type="InterPro" id="IPR001155">
    <property type="entry name" value="OxRdtase_FMN_N"/>
</dbReference>
<keyword evidence="3" id="KW-1185">Reference proteome</keyword>
<dbReference type="InterPro" id="IPR013785">
    <property type="entry name" value="Aldolase_TIM"/>
</dbReference>
<dbReference type="Gene3D" id="3.20.20.70">
    <property type="entry name" value="Aldolase class I"/>
    <property type="match status" value="1"/>
</dbReference>
<accession>A0AAD5SQT8</accession>
<dbReference type="CDD" id="cd02933">
    <property type="entry name" value="OYE_like_FMN"/>
    <property type="match status" value="1"/>
</dbReference>
<reference evidence="2" key="1">
    <citation type="submission" date="2020-05" db="EMBL/GenBank/DDBJ databases">
        <title>Phylogenomic resolution of chytrid fungi.</title>
        <authorList>
            <person name="Stajich J.E."/>
            <person name="Amses K."/>
            <person name="Simmons R."/>
            <person name="Seto K."/>
            <person name="Myers J."/>
            <person name="Bonds A."/>
            <person name="Quandt C.A."/>
            <person name="Barry K."/>
            <person name="Liu P."/>
            <person name="Grigoriev I."/>
            <person name="Longcore J.E."/>
            <person name="James T.Y."/>
        </authorList>
    </citation>
    <scope>NUCLEOTIDE SEQUENCE</scope>
    <source>
        <strain evidence="2">JEL0513</strain>
    </source>
</reference>
<dbReference type="GO" id="GO:0010181">
    <property type="term" value="F:FMN binding"/>
    <property type="evidence" value="ECO:0007669"/>
    <property type="project" value="InterPro"/>
</dbReference>
<dbReference type="PANTHER" id="PTHR22893">
    <property type="entry name" value="NADH OXIDOREDUCTASE-RELATED"/>
    <property type="match status" value="1"/>
</dbReference>
<dbReference type="PANTHER" id="PTHR22893:SF91">
    <property type="entry name" value="NADPH DEHYDROGENASE 2-RELATED"/>
    <property type="match status" value="1"/>
</dbReference>
<evidence type="ECO:0000313" key="3">
    <source>
        <dbReference type="Proteomes" id="UP001211907"/>
    </source>
</evidence>
<dbReference type="Pfam" id="PF00724">
    <property type="entry name" value="Oxidored_FMN"/>
    <property type="match status" value="1"/>
</dbReference>
<organism evidence="2 3">
    <name type="scientific">Physocladia obscura</name>
    <dbReference type="NCBI Taxonomy" id="109957"/>
    <lineage>
        <taxon>Eukaryota</taxon>
        <taxon>Fungi</taxon>
        <taxon>Fungi incertae sedis</taxon>
        <taxon>Chytridiomycota</taxon>
        <taxon>Chytridiomycota incertae sedis</taxon>
        <taxon>Chytridiomycetes</taxon>
        <taxon>Chytridiales</taxon>
        <taxon>Chytriomycetaceae</taxon>
        <taxon>Physocladia</taxon>
    </lineage>
</organism>
<dbReference type="InterPro" id="IPR045247">
    <property type="entry name" value="Oye-like"/>
</dbReference>
<dbReference type="GO" id="GO:0005829">
    <property type="term" value="C:cytosol"/>
    <property type="evidence" value="ECO:0007669"/>
    <property type="project" value="TreeGrafter"/>
</dbReference>
<proteinExistence type="predicted"/>
<evidence type="ECO:0000259" key="1">
    <source>
        <dbReference type="Pfam" id="PF00724"/>
    </source>
</evidence>
<gene>
    <name evidence="2" type="ORF">HK100_006158</name>
</gene>
<protein>
    <recommendedName>
        <fullName evidence="1">NADH:flavin oxidoreductase/NADH oxidase N-terminal domain-containing protein</fullName>
    </recommendedName>
</protein>
<dbReference type="EMBL" id="JADGJH010002869">
    <property type="protein sequence ID" value="KAJ3094358.1"/>
    <property type="molecule type" value="Genomic_DNA"/>
</dbReference>
<evidence type="ECO:0000313" key="2">
    <source>
        <dbReference type="EMBL" id="KAJ3094358.1"/>
    </source>
</evidence>
<dbReference type="AlphaFoldDB" id="A0AAD5SQT8"/>
<comment type="caution">
    <text evidence="2">The sequence shown here is derived from an EMBL/GenBank/DDBJ whole genome shotgun (WGS) entry which is preliminary data.</text>
</comment>
<sequence>MQSLLDPLILGAIQLKHRIVMAPMTRGRATTLDEFGNANMPNKLMEEYYEQRATSGGLLITEATPICVESQYEKTVPGIYTPAQIDAWKRVTEKVHAKGGFIFLQIWHQGYKCEPENDVLRRAPPSASVIERDGEPISRELTHDEIREIVDLFGQAATNAIDAGFDGVEIKGGNEYIIDQFLNETTNKRTDRYGGSIENRNRFALEVVSTVIAAIGASRTGIRISPWEIVPDRTDVSQWTSLLRALVLYNLAYVHVLRATGGINNKPETDQILALRDAYAGGNLMLNRGYLIERANKTLDEGYADLISFGKLFLANPDLVDRVKLGKDLNTDYEFKTFYGGSSDGYTSYKTWNEQQDNLE</sequence>
<dbReference type="GO" id="GO:0016491">
    <property type="term" value="F:oxidoreductase activity"/>
    <property type="evidence" value="ECO:0007669"/>
    <property type="project" value="InterPro"/>
</dbReference>
<feature type="domain" description="NADH:flavin oxidoreductase/NADH oxidase N-terminal" evidence="1">
    <location>
        <begin position="4"/>
        <end position="329"/>
    </location>
</feature>
<dbReference type="SUPFAM" id="SSF51395">
    <property type="entry name" value="FMN-linked oxidoreductases"/>
    <property type="match status" value="1"/>
</dbReference>